<dbReference type="GO" id="GO:0005840">
    <property type="term" value="C:ribosome"/>
    <property type="evidence" value="ECO:0007669"/>
    <property type="project" value="UniProtKB-KW"/>
</dbReference>
<evidence type="ECO:0000313" key="1">
    <source>
        <dbReference type="EMBL" id="EDS38155.1"/>
    </source>
</evidence>
<dbReference type="InParanoid" id="B0X0J4"/>
<dbReference type="KEGG" id="cqu:CpipJ_CPIJ012622"/>
<dbReference type="STRING" id="7176.B0X0J4"/>
<dbReference type="AlphaFoldDB" id="B0X0J4"/>
<reference evidence="1" key="1">
    <citation type="submission" date="2007-03" db="EMBL/GenBank/DDBJ databases">
        <title>Annotation of Culex pipiens quinquefasciatus.</title>
        <authorList>
            <consortium name="The Broad Institute Genome Sequencing Platform"/>
            <person name="Atkinson P.W."/>
            <person name="Hemingway J."/>
            <person name="Christensen B.M."/>
            <person name="Higgs S."/>
            <person name="Kodira C."/>
            <person name="Hannick L."/>
            <person name="Megy K."/>
            <person name="O'Leary S."/>
            <person name="Pearson M."/>
            <person name="Haas B.J."/>
            <person name="Mauceli E."/>
            <person name="Wortman J.R."/>
            <person name="Lee N.H."/>
            <person name="Guigo R."/>
            <person name="Stanke M."/>
            <person name="Alvarado L."/>
            <person name="Amedeo P."/>
            <person name="Antoine C.H."/>
            <person name="Arensburger P."/>
            <person name="Bidwell S.L."/>
            <person name="Crawford M."/>
            <person name="Camaro F."/>
            <person name="Devon K."/>
            <person name="Engels R."/>
            <person name="Hammond M."/>
            <person name="Howarth C."/>
            <person name="Koehrsen M."/>
            <person name="Lawson D."/>
            <person name="Montgomery P."/>
            <person name="Nene V."/>
            <person name="Nusbaum C."/>
            <person name="Puiu D."/>
            <person name="Romero-Severson J."/>
            <person name="Severson D.W."/>
            <person name="Shumway M."/>
            <person name="Sisk P."/>
            <person name="Stolte C."/>
            <person name="Zeng Q."/>
            <person name="Eisenstadt E."/>
            <person name="Fraser-Liggett C."/>
            <person name="Strausberg R."/>
            <person name="Galagan J."/>
            <person name="Birren B."/>
            <person name="Collins F.H."/>
        </authorList>
    </citation>
    <scope>NUCLEOTIDE SEQUENCE [LARGE SCALE GENOMIC DNA]</scope>
    <source>
        <strain evidence="1">JHB</strain>
    </source>
</reference>
<dbReference type="VEuPathDB" id="VectorBase:CPIJ012622"/>
<dbReference type="Proteomes" id="UP000002320">
    <property type="component" value="Unassembled WGS sequence"/>
</dbReference>
<dbReference type="EMBL" id="DS232239">
    <property type="protein sequence ID" value="EDS38155.1"/>
    <property type="molecule type" value="Genomic_DNA"/>
</dbReference>
<dbReference type="HOGENOM" id="CLU_928295_0_0_1"/>
<gene>
    <name evidence="2" type="primary">6045884</name>
    <name evidence="1" type="ORF">CpipJ_CPIJ012622</name>
</gene>
<keyword evidence="1" id="KW-0687">Ribonucleoprotein</keyword>
<reference evidence="2" key="2">
    <citation type="submission" date="2021-02" db="UniProtKB">
        <authorList>
            <consortium name="EnsemblMetazoa"/>
        </authorList>
    </citation>
    <scope>IDENTIFICATION</scope>
    <source>
        <strain evidence="2">JHB</strain>
    </source>
</reference>
<accession>B0X0J4</accession>
<evidence type="ECO:0000313" key="2">
    <source>
        <dbReference type="EnsemblMetazoa" id="CPIJ012622-PA"/>
    </source>
</evidence>
<evidence type="ECO:0000313" key="3">
    <source>
        <dbReference type="Proteomes" id="UP000002320"/>
    </source>
</evidence>
<name>B0X0J4_CULQU</name>
<keyword evidence="3" id="KW-1185">Reference proteome</keyword>
<sequence length="300" mass="33330">MSNQKYFALFVVVRDLNLRRNGHHKPFRRLCPCPPGLHSLTEHLPLLLSQMEKGARGIFCAKCTVNHLNQWQPKPLRKLKIVPIVCRCYFDRPRAKLRVNRLVKKPAEFPPSVSCCNMDVIPRKRAYHPSSDSPPPPHPRVAFPAGVGPLISTLSTSMSDSREQLQLAIYLLYQMEKGARGIFYVICTANPGATRAAAAKKKEASGAKKAATKKPTTKKLSVPRSGPFETALRKILTPVKSVGRVLCVCTAIAYDIINCPLSTEAVMEKVKDNNMLVLLTLLRANKNHGKKYSVKLSLGL</sequence>
<dbReference type="EnsemblMetazoa" id="CPIJ012622-RA">
    <property type="protein sequence ID" value="CPIJ012622-PA"/>
    <property type="gene ID" value="CPIJ012622"/>
</dbReference>
<proteinExistence type="predicted"/>
<protein>
    <submittedName>
        <fullName evidence="1">Ribosomal protein L23a</fullName>
    </submittedName>
</protein>
<keyword evidence="1" id="KW-0689">Ribosomal protein</keyword>
<organism>
    <name type="scientific">Culex quinquefasciatus</name>
    <name type="common">Southern house mosquito</name>
    <name type="synonym">Culex pungens</name>
    <dbReference type="NCBI Taxonomy" id="7176"/>
    <lineage>
        <taxon>Eukaryota</taxon>
        <taxon>Metazoa</taxon>
        <taxon>Ecdysozoa</taxon>
        <taxon>Arthropoda</taxon>
        <taxon>Hexapoda</taxon>
        <taxon>Insecta</taxon>
        <taxon>Pterygota</taxon>
        <taxon>Neoptera</taxon>
        <taxon>Endopterygota</taxon>
        <taxon>Diptera</taxon>
        <taxon>Nematocera</taxon>
        <taxon>Culicoidea</taxon>
        <taxon>Culicidae</taxon>
        <taxon>Culicinae</taxon>
        <taxon>Culicini</taxon>
        <taxon>Culex</taxon>
        <taxon>Culex</taxon>
    </lineage>
</organism>